<dbReference type="EMBL" id="SMKW01000022">
    <property type="protein sequence ID" value="TDD50145.1"/>
    <property type="molecule type" value="Genomic_DNA"/>
</dbReference>
<name>A0A4R4YXD0_9PSEU</name>
<evidence type="ECO:0000313" key="3">
    <source>
        <dbReference type="Proteomes" id="UP000294947"/>
    </source>
</evidence>
<comment type="caution">
    <text evidence="2">The sequence shown here is derived from an EMBL/GenBank/DDBJ whole genome shotgun (WGS) entry which is preliminary data.</text>
</comment>
<gene>
    <name evidence="2" type="ORF">E1288_18225</name>
</gene>
<evidence type="ECO:0000256" key="1">
    <source>
        <dbReference type="SAM" id="MobiDB-lite"/>
    </source>
</evidence>
<evidence type="ECO:0000313" key="2">
    <source>
        <dbReference type="EMBL" id="TDD50145.1"/>
    </source>
</evidence>
<dbReference type="Proteomes" id="UP000294947">
    <property type="component" value="Unassembled WGS sequence"/>
</dbReference>
<proteinExistence type="predicted"/>
<dbReference type="AlphaFoldDB" id="A0A4R4YXD0"/>
<protein>
    <submittedName>
        <fullName evidence="2">Uncharacterized protein</fullName>
    </submittedName>
</protein>
<keyword evidence="3" id="KW-1185">Reference proteome</keyword>
<feature type="region of interest" description="Disordered" evidence="1">
    <location>
        <begin position="29"/>
        <end position="49"/>
    </location>
</feature>
<sequence length="70" mass="7442">MLAQSGPGGVGYGTRGCLVRPKWTQRNAISARRVAGKRDRNSRAPVTSERLSSYYTGEVLAPVGGETHPG</sequence>
<reference evidence="2 3" key="1">
    <citation type="submission" date="2019-03" db="EMBL/GenBank/DDBJ databases">
        <title>Draft genome sequences of novel Actinobacteria.</title>
        <authorList>
            <person name="Sahin N."/>
            <person name="Ay H."/>
            <person name="Saygin H."/>
        </authorList>
    </citation>
    <scope>NUCLEOTIDE SEQUENCE [LARGE SCALE GENOMIC DNA]</scope>
    <source>
        <strain evidence="2 3">7K502</strain>
    </source>
</reference>
<accession>A0A4R4YXD0</accession>
<organism evidence="2 3">
    <name type="scientific">Saccharopolyspora elongata</name>
    <dbReference type="NCBI Taxonomy" id="2530387"/>
    <lineage>
        <taxon>Bacteria</taxon>
        <taxon>Bacillati</taxon>
        <taxon>Actinomycetota</taxon>
        <taxon>Actinomycetes</taxon>
        <taxon>Pseudonocardiales</taxon>
        <taxon>Pseudonocardiaceae</taxon>
        <taxon>Saccharopolyspora</taxon>
    </lineage>
</organism>